<gene>
    <name evidence="2" type="ORF">SPI_01853</name>
</gene>
<dbReference type="STRING" id="1081102.A0A167ZAH4"/>
<dbReference type="PANTHER" id="PTHR12350:SF19">
    <property type="entry name" value="SET DOMAIN-CONTAINING PROTEIN"/>
    <property type="match status" value="1"/>
</dbReference>
<organism evidence="2 3">
    <name type="scientific">Niveomyces insectorum RCEF 264</name>
    <dbReference type="NCBI Taxonomy" id="1081102"/>
    <lineage>
        <taxon>Eukaryota</taxon>
        <taxon>Fungi</taxon>
        <taxon>Dikarya</taxon>
        <taxon>Ascomycota</taxon>
        <taxon>Pezizomycotina</taxon>
        <taxon>Sordariomycetes</taxon>
        <taxon>Hypocreomycetidae</taxon>
        <taxon>Hypocreales</taxon>
        <taxon>Cordycipitaceae</taxon>
        <taxon>Niveomyces</taxon>
    </lineage>
</organism>
<sequence>MAPLTPHWHQPSHPAIQEVRVAADGAHAFTTKSLARVALPPFALFAPMSSPPCTPAAAPTYATVQVGRDQHINLNSDLLYINHSCEPSLIFDTSSRTIWVGPRGLQPGDELTFFYPSTEWDMAQPFACTCRTPSCRGRISGARHMPREQLAGLWLNRHIWDLLAEQDAAQDAAQQQQQQQQRQTTTRPENGTSSVSSAATRPGLDGALAHHMMASVSAAEAAYKAARDALDAYRRTLPSTAPAATANGNGTKTVVLPTSSASVPAASTNGRGHGQGHSPANGSAATIASVAGATRRGPTSRELSGEMGGDTART</sequence>
<dbReference type="PANTHER" id="PTHR12350">
    <property type="entry name" value="HISTONE-LYSINE N-METHYLTRANSFERASE-RELATED"/>
    <property type="match status" value="1"/>
</dbReference>
<reference evidence="2 3" key="1">
    <citation type="journal article" date="2016" name="Genome Biol. Evol.">
        <title>Divergent and convergent evolution of fungal pathogenicity.</title>
        <authorList>
            <person name="Shang Y."/>
            <person name="Xiao G."/>
            <person name="Zheng P."/>
            <person name="Cen K."/>
            <person name="Zhan S."/>
            <person name="Wang C."/>
        </authorList>
    </citation>
    <scope>NUCLEOTIDE SEQUENCE [LARGE SCALE GENOMIC DNA]</scope>
    <source>
        <strain evidence="2 3">RCEF 264</strain>
    </source>
</reference>
<dbReference type="Proteomes" id="UP000076874">
    <property type="component" value="Unassembled WGS sequence"/>
</dbReference>
<name>A0A167ZAH4_9HYPO</name>
<evidence type="ECO:0000313" key="2">
    <source>
        <dbReference type="EMBL" id="OAA67277.1"/>
    </source>
</evidence>
<evidence type="ECO:0000313" key="3">
    <source>
        <dbReference type="Proteomes" id="UP000076874"/>
    </source>
</evidence>
<feature type="compositionally biased region" description="Low complexity" evidence="1">
    <location>
        <begin position="170"/>
        <end position="187"/>
    </location>
</feature>
<dbReference type="Gene3D" id="2.170.270.10">
    <property type="entry name" value="SET domain"/>
    <property type="match status" value="1"/>
</dbReference>
<comment type="caution">
    <text evidence="2">The sequence shown here is derived from an EMBL/GenBank/DDBJ whole genome shotgun (WGS) entry which is preliminary data.</text>
</comment>
<dbReference type="OrthoDB" id="4858852at2759"/>
<accession>A0A167ZAH4</accession>
<evidence type="ECO:0000256" key="1">
    <source>
        <dbReference type="SAM" id="MobiDB-lite"/>
    </source>
</evidence>
<dbReference type="EMBL" id="AZHD01000002">
    <property type="protein sequence ID" value="OAA67277.1"/>
    <property type="molecule type" value="Genomic_DNA"/>
</dbReference>
<dbReference type="InterPro" id="IPR053201">
    <property type="entry name" value="Flavunoidine_N-MTase"/>
</dbReference>
<feature type="compositionally biased region" description="Polar residues" evidence="1">
    <location>
        <begin position="188"/>
        <end position="199"/>
    </location>
</feature>
<dbReference type="AlphaFoldDB" id="A0A167ZAH4"/>
<dbReference type="InterPro" id="IPR046341">
    <property type="entry name" value="SET_dom_sf"/>
</dbReference>
<dbReference type="SUPFAM" id="SSF82199">
    <property type="entry name" value="SET domain"/>
    <property type="match status" value="1"/>
</dbReference>
<protein>
    <submittedName>
        <fullName evidence="2">SET domain protein</fullName>
    </submittedName>
</protein>
<feature type="region of interest" description="Disordered" evidence="1">
    <location>
        <begin position="170"/>
        <end position="202"/>
    </location>
</feature>
<keyword evidence="3" id="KW-1185">Reference proteome</keyword>
<feature type="region of interest" description="Disordered" evidence="1">
    <location>
        <begin position="262"/>
        <end position="314"/>
    </location>
</feature>
<proteinExistence type="predicted"/>